<reference evidence="1" key="1">
    <citation type="submission" date="2021-01" db="UniProtKB">
        <authorList>
            <consortium name="EnsemblPlants"/>
        </authorList>
    </citation>
    <scope>IDENTIFICATION</scope>
</reference>
<organism evidence="1 2">
    <name type="scientific">Kalanchoe fedtschenkoi</name>
    <name type="common">Lavender scallops</name>
    <name type="synonym">South American air plant</name>
    <dbReference type="NCBI Taxonomy" id="63787"/>
    <lineage>
        <taxon>Eukaryota</taxon>
        <taxon>Viridiplantae</taxon>
        <taxon>Streptophyta</taxon>
        <taxon>Embryophyta</taxon>
        <taxon>Tracheophyta</taxon>
        <taxon>Spermatophyta</taxon>
        <taxon>Magnoliopsida</taxon>
        <taxon>eudicotyledons</taxon>
        <taxon>Gunneridae</taxon>
        <taxon>Pentapetalae</taxon>
        <taxon>Saxifragales</taxon>
        <taxon>Crassulaceae</taxon>
        <taxon>Kalanchoe</taxon>
    </lineage>
</organism>
<dbReference type="Proteomes" id="UP000594263">
    <property type="component" value="Unplaced"/>
</dbReference>
<proteinExistence type="predicted"/>
<dbReference type="Gramene" id="Kaladp0021s0034.1.v1.1">
    <property type="protein sequence ID" value="Kaladp0021s0034.1.v1.1"/>
    <property type="gene ID" value="Kaladp0021s0034.v1.1"/>
</dbReference>
<sequence length="100" mass="11160">MSVLADKRNAFLDRGGSEGVYDSVVNDDDETSLSISRESSFIRLSIVLFRNSIFLELGRQTPGKSPGGKLRKVTGRLQFKGRHGEWKCPTRAVPSVRFMV</sequence>
<evidence type="ECO:0000313" key="1">
    <source>
        <dbReference type="EnsemblPlants" id="Kaladp0021s0034.1.v1.1"/>
    </source>
</evidence>
<name>A0A7N0T454_KALFE</name>
<keyword evidence="2" id="KW-1185">Reference proteome</keyword>
<protein>
    <submittedName>
        <fullName evidence="1">Uncharacterized protein</fullName>
    </submittedName>
</protein>
<evidence type="ECO:0000313" key="2">
    <source>
        <dbReference type="Proteomes" id="UP000594263"/>
    </source>
</evidence>
<dbReference type="EnsemblPlants" id="Kaladp0021s0034.1.v1.1">
    <property type="protein sequence ID" value="Kaladp0021s0034.1.v1.1"/>
    <property type="gene ID" value="Kaladp0021s0034.v1.1"/>
</dbReference>
<dbReference type="AlphaFoldDB" id="A0A7N0T454"/>
<accession>A0A7N0T454</accession>